<accession>A0A7W4J2W7</accession>
<evidence type="ECO:0000313" key="2">
    <source>
        <dbReference type="EMBL" id="MBB2173647.1"/>
    </source>
</evidence>
<dbReference type="GO" id="GO:0016740">
    <property type="term" value="F:transferase activity"/>
    <property type="evidence" value="ECO:0007669"/>
    <property type="project" value="UniProtKB-KW"/>
</dbReference>
<gene>
    <name evidence="2" type="ORF">HLH35_16250</name>
</gene>
<dbReference type="InterPro" id="IPR036568">
    <property type="entry name" value="GGCT-like_sf"/>
</dbReference>
<dbReference type="InterPro" id="IPR009288">
    <property type="entry name" value="AIG2-like_dom"/>
</dbReference>
<dbReference type="CDD" id="cd06661">
    <property type="entry name" value="GGCT_like"/>
    <property type="match status" value="1"/>
</dbReference>
<proteinExistence type="predicted"/>
<sequence>MAALEPERTKIEVRADMISRHISIFFYGLFMDANVLRRQGFEPANPRPAEVAGMALRIGKRATLVPDISGSVHGIVMDLTHNDIDRLYADESVASYRAEAVLARLSDSTSIAALCFNLPIPPERGVTNDEYREKLREVGRKVGLPTGYVDSV</sequence>
<evidence type="ECO:0000313" key="3">
    <source>
        <dbReference type="Proteomes" id="UP000577891"/>
    </source>
</evidence>
<dbReference type="InterPro" id="IPR013024">
    <property type="entry name" value="GGCT-like"/>
</dbReference>
<dbReference type="RefSeq" id="WP_182980145.1">
    <property type="nucleotide sequence ID" value="NZ_BAABGB010000056.1"/>
</dbReference>
<dbReference type="Proteomes" id="UP000577891">
    <property type="component" value="Unassembled WGS sequence"/>
</dbReference>
<evidence type="ECO:0000259" key="1">
    <source>
        <dbReference type="Pfam" id="PF06094"/>
    </source>
</evidence>
<feature type="domain" description="Gamma-glutamylcyclotransferase AIG2-like" evidence="1">
    <location>
        <begin position="24"/>
        <end position="118"/>
    </location>
</feature>
<protein>
    <submittedName>
        <fullName evidence="2">Gamma-glutamylcyclotransferase</fullName>
    </submittedName>
</protein>
<organism evidence="2 3">
    <name type="scientific">Gluconacetobacter asukensis</name>
    <dbReference type="NCBI Taxonomy" id="1017181"/>
    <lineage>
        <taxon>Bacteria</taxon>
        <taxon>Pseudomonadati</taxon>
        <taxon>Pseudomonadota</taxon>
        <taxon>Alphaproteobacteria</taxon>
        <taxon>Acetobacterales</taxon>
        <taxon>Acetobacteraceae</taxon>
        <taxon>Gluconacetobacter</taxon>
    </lineage>
</organism>
<dbReference type="AlphaFoldDB" id="A0A7W4J2W7"/>
<keyword evidence="2" id="KW-0808">Transferase</keyword>
<reference evidence="2 3" key="1">
    <citation type="submission" date="2020-04" db="EMBL/GenBank/DDBJ databases">
        <title>Description of novel Gluconacetobacter.</title>
        <authorList>
            <person name="Sombolestani A."/>
        </authorList>
    </citation>
    <scope>NUCLEOTIDE SEQUENCE [LARGE SCALE GENOMIC DNA]</scope>
    <source>
        <strain evidence="2 3">LMG 27724</strain>
    </source>
</reference>
<comment type="caution">
    <text evidence="2">The sequence shown here is derived from an EMBL/GenBank/DDBJ whole genome shotgun (WGS) entry which is preliminary data.</text>
</comment>
<dbReference type="EMBL" id="JABEQE010000018">
    <property type="protein sequence ID" value="MBB2173647.1"/>
    <property type="molecule type" value="Genomic_DNA"/>
</dbReference>
<name>A0A7W4J2W7_9PROT</name>
<keyword evidence="3" id="KW-1185">Reference proteome</keyword>
<dbReference type="Gene3D" id="3.10.490.10">
    <property type="entry name" value="Gamma-glutamyl cyclotransferase-like"/>
    <property type="match status" value="1"/>
</dbReference>
<dbReference type="Pfam" id="PF06094">
    <property type="entry name" value="GGACT"/>
    <property type="match status" value="1"/>
</dbReference>
<dbReference type="SUPFAM" id="SSF110857">
    <property type="entry name" value="Gamma-glutamyl cyclotransferase-like"/>
    <property type="match status" value="1"/>
</dbReference>